<name>A0A7M1S5U0_9BACT</name>
<evidence type="ECO:0000313" key="3">
    <source>
        <dbReference type="Proteomes" id="UP000595074"/>
    </source>
</evidence>
<dbReference type="InterPro" id="IPR011528">
    <property type="entry name" value="NERD"/>
</dbReference>
<dbReference type="KEGG" id="sinu:IMZ28_04460"/>
<gene>
    <name evidence="2" type="ORF">IMZ28_04460</name>
</gene>
<evidence type="ECO:0000313" key="2">
    <source>
        <dbReference type="EMBL" id="QOR62728.1"/>
    </source>
</evidence>
<dbReference type="Pfam" id="PF08378">
    <property type="entry name" value="NERD"/>
    <property type="match status" value="1"/>
</dbReference>
<dbReference type="AlphaFoldDB" id="A0A7M1S5U0"/>
<dbReference type="PROSITE" id="PS50965">
    <property type="entry name" value="NERD"/>
    <property type="match status" value="1"/>
</dbReference>
<organism evidence="2 3">
    <name type="scientific">Sulfurovum indicum</name>
    <dbReference type="NCBI Taxonomy" id="2779528"/>
    <lineage>
        <taxon>Bacteria</taxon>
        <taxon>Pseudomonadati</taxon>
        <taxon>Campylobacterota</taxon>
        <taxon>Epsilonproteobacteria</taxon>
        <taxon>Campylobacterales</taxon>
        <taxon>Sulfurovaceae</taxon>
        <taxon>Sulfurovum</taxon>
    </lineage>
</organism>
<reference evidence="2 3" key="1">
    <citation type="submission" date="2020-10" db="EMBL/GenBank/DDBJ databases">
        <title>The genome of sulfurovum sp.</title>
        <authorList>
            <person name="Xie S."/>
            <person name="Shao Z."/>
            <person name="Jiang L."/>
        </authorList>
    </citation>
    <scope>NUCLEOTIDE SEQUENCE [LARGE SCALE GENOMIC DNA]</scope>
    <source>
        <strain evidence="2 3">ST-419</strain>
    </source>
</reference>
<protein>
    <submittedName>
        <fullName evidence="2">NERD domain-containing protein</fullName>
    </submittedName>
</protein>
<accession>A0A7M1S5U0</accession>
<feature type="domain" description="NERD" evidence="1">
    <location>
        <begin position="18"/>
        <end position="135"/>
    </location>
</feature>
<dbReference type="RefSeq" id="WP_197549547.1">
    <property type="nucleotide sequence ID" value="NZ_CP063164.1"/>
</dbReference>
<evidence type="ECO:0000259" key="1">
    <source>
        <dbReference type="PROSITE" id="PS50965"/>
    </source>
</evidence>
<keyword evidence="3" id="KW-1185">Reference proteome</keyword>
<dbReference type="EMBL" id="CP063164">
    <property type="protein sequence ID" value="QOR62728.1"/>
    <property type="molecule type" value="Genomic_DNA"/>
</dbReference>
<sequence>MIIKTTDPKDSKDKLIQAGYSAEKQMSFYLKRAFENSQNVLIINDLRLVNNDDVAPIDHFVIHECGFIIIESKSVSTKVSVNKYGEWKRVFANEEKGMPSPIQQAKRQALFLKSYLNKYGLNLFRDTLISKLIKHTYDDLFFDVLIAISDNGIIERDDINLPEVHKADAIPDKINELISRRKKNVITEIIPKHIILYHGTQQKIAYFLKEQHTLNKPLQVSKQNSISLENNSINEDALHYDKLKPHTYRCKKCDNQSLEIRYGKYGYYFKCLNCDSNMPIKHTCNKPSCKPRTKKNKNHFYKVCESCGVKELFFVNTNSKQ</sequence>
<proteinExistence type="predicted"/>
<dbReference type="Proteomes" id="UP000595074">
    <property type="component" value="Chromosome"/>
</dbReference>